<dbReference type="PANTHER" id="PTHR45772:SF9">
    <property type="entry name" value="CONSERVED COMPONENT OF ABC TRANSPORTER FOR NATURAL AMINO ACIDS"/>
    <property type="match status" value="1"/>
</dbReference>
<dbReference type="SUPFAM" id="SSF52540">
    <property type="entry name" value="P-loop containing nucleoside triphosphate hydrolases"/>
    <property type="match status" value="1"/>
</dbReference>
<organism evidence="5">
    <name type="scientific">Caldiarchaeum subterraneum</name>
    <dbReference type="NCBI Taxonomy" id="311458"/>
    <lineage>
        <taxon>Archaea</taxon>
        <taxon>Nitrososphaerota</taxon>
        <taxon>Candidatus Caldarchaeales</taxon>
        <taxon>Candidatus Caldarchaeaceae</taxon>
        <taxon>Candidatus Caldarchaeum</taxon>
    </lineage>
</organism>
<dbReference type="CDD" id="cd03219">
    <property type="entry name" value="ABC_Mj1267_LivG_branched"/>
    <property type="match status" value="1"/>
</dbReference>
<dbReference type="SMART" id="SM00382">
    <property type="entry name" value="AAA"/>
    <property type="match status" value="1"/>
</dbReference>
<dbReference type="Pfam" id="PF00005">
    <property type="entry name" value="ABC_tran"/>
    <property type="match status" value="1"/>
</dbReference>
<comment type="caution">
    <text evidence="5">The sequence shown here is derived from an EMBL/GenBank/DDBJ whole genome shotgun (WGS) entry which is preliminary data.</text>
</comment>
<dbReference type="InterPro" id="IPR017871">
    <property type="entry name" value="ABC_transporter-like_CS"/>
</dbReference>
<protein>
    <submittedName>
        <fullName evidence="5">ABC transporter ATP-binding protein</fullName>
    </submittedName>
</protein>
<name>A0A7J3VRG8_CALS0</name>
<dbReference type="InterPro" id="IPR003593">
    <property type="entry name" value="AAA+_ATPase"/>
</dbReference>
<dbReference type="PROSITE" id="PS00211">
    <property type="entry name" value="ABC_TRANSPORTER_1"/>
    <property type="match status" value="1"/>
</dbReference>
<feature type="domain" description="ABC transporter" evidence="4">
    <location>
        <begin position="6"/>
        <end position="237"/>
    </location>
</feature>
<dbReference type="GO" id="GO:0005886">
    <property type="term" value="C:plasma membrane"/>
    <property type="evidence" value="ECO:0007669"/>
    <property type="project" value="TreeGrafter"/>
</dbReference>
<dbReference type="InterPro" id="IPR027417">
    <property type="entry name" value="P-loop_NTPase"/>
</dbReference>
<dbReference type="EMBL" id="DRXH01000002">
    <property type="protein sequence ID" value="HHM43675.1"/>
    <property type="molecule type" value="Genomic_DNA"/>
</dbReference>
<keyword evidence="2" id="KW-0547">Nucleotide-binding</keyword>
<evidence type="ECO:0000259" key="4">
    <source>
        <dbReference type="PROSITE" id="PS50893"/>
    </source>
</evidence>
<evidence type="ECO:0000256" key="3">
    <source>
        <dbReference type="ARBA" id="ARBA00022840"/>
    </source>
</evidence>
<dbReference type="InterPro" id="IPR051120">
    <property type="entry name" value="ABC_AA/LPS_Transport"/>
</dbReference>
<sequence>MGTTILRVVDVGKSFGGVVAIRNVNLEVSAGEVLGVIGPNGAGKTTLIDTVSGFYRPDAGRIYVNGLDATGLPPHRVARQGVSRTFQVPKILRNLTVEENIRSATIASKRAEFERLGNVLMDRFGLNKLRDRPARTLSGGQQKLLEFVRAVVQDSSLVILDEPVGGVHPDMINILGEVIRSLNREYGRSFLIVEHNIPFVTEVCSRICVMSEGTVIASGSMEEILHAESVIEAYLGGGDAGG</sequence>
<dbReference type="GO" id="GO:0005524">
    <property type="term" value="F:ATP binding"/>
    <property type="evidence" value="ECO:0007669"/>
    <property type="project" value="UniProtKB-KW"/>
</dbReference>
<dbReference type="GO" id="GO:0016887">
    <property type="term" value="F:ATP hydrolysis activity"/>
    <property type="evidence" value="ECO:0007669"/>
    <property type="project" value="InterPro"/>
</dbReference>
<evidence type="ECO:0000313" key="5">
    <source>
        <dbReference type="EMBL" id="HHM43675.1"/>
    </source>
</evidence>
<dbReference type="Gene3D" id="3.40.50.300">
    <property type="entry name" value="P-loop containing nucleotide triphosphate hydrolases"/>
    <property type="match status" value="1"/>
</dbReference>
<evidence type="ECO:0000256" key="1">
    <source>
        <dbReference type="ARBA" id="ARBA00022448"/>
    </source>
</evidence>
<dbReference type="AlphaFoldDB" id="A0A7J3VRG8"/>
<proteinExistence type="predicted"/>
<gene>
    <name evidence="5" type="ORF">ENM31_00050</name>
</gene>
<accession>A0A7J3VRG8</accession>
<evidence type="ECO:0000256" key="2">
    <source>
        <dbReference type="ARBA" id="ARBA00022741"/>
    </source>
</evidence>
<dbReference type="PROSITE" id="PS50893">
    <property type="entry name" value="ABC_TRANSPORTER_2"/>
    <property type="match status" value="1"/>
</dbReference>
<reference evidence="5" key="1">
    <citation type="journal article" date="2020" name="mSystems">
        <title>Genome- and Community-Level Interaction Insights into Carbon Utilization and Element Cycling Functions of Hydrothermarchaeota in Hydrothermal Sediment.</title>
        <authorList>
            <person name="Zhou Z."/>
            <person name="Liu Y."/>
            <person name="Xu W."/>
            <person name="Pan J."/>
            <person name="Luo Z.H."/>
            <person name="Li M."/>
        </authorList>
    </citation>
    <scope>NUCLEOTIDE SEQUENCE [LARGE SCALE GENOMIC DNA]</scope>
    <source>
        <strain evidence="5">SpSt-1074</strain>
    </source>
</reference>
<dbReference type="InterPro" id="IPR003439">
    <property type="entry name" value="ABC_transporter-like_ATP-bd"/>
</dbReference>
<keyword evidence="1" id="KW-0813">Transport</keyword>
<dbReference type="PANTHER" id="PTHR45772">
    <property type="entry name" value="CONSERVED COMPONENT OF ABC TRANSPORTER FOR NATURAL AMINO ACIDS-RELATED"/>
    <property type="match status" value="1"/>
</dbReference>
<keyword evidence="3 5" id="KW-0067">ATP-binding</keyword>